<dbReference type="Gene3D" id="3.40.1800.10">
    <property type="entry name" value="His-Me finger endonucleases"/>
    <property type="match status" value="1"/>
</dbReference>
<evidence type="ECO:0000256" key="1">
    <source>
        <dbReference type="SAM" id="MobiDB-lite"/>
    </source>
</evidence>
<dbReference type="SUPFAM" id="SSF54060">
    <property type="entry name" value="His-Me finger endonucleases"/>
    <property type="match status" value="1"/>
</dbReference>
<feature type="region of interest" description="Disordered" evidence="1">
    <location>
        <begin position="232"/>
        <end position="257"/>
    </location>
</feature>
<feature type="compositionally biased region" description="Basic residues" evidence="1">
    <location>
        <begin position="247"/>
        <end position="257"/>
    </location>
</feature>
<evidence type="ECO:0000313" key="2">
    <source>
        <dbReference type="EMBL" id="BCB73679.1"/>
    </source>
</evidence>
<reference evidence="2 3" key="2">
    <citation type="submission" date="2020-03" db="EMBL/GenBank/DDBJ databases">
        <authorList>
            <person name="Ichikawa N."/>
            <person name="Kimura A."/>
            <person name="Kitahashi Y."/>
            <person name="Uohara A."/>
        </authorList>
    </citation>
    <scope>NUCLEOTIDE SEQUENCE [LARGE SCALE GENOMIC DNA]</scope>
    <source>
        <strain evidence="2 3">NBRC 107702</strain>
    </source>
</reference>
<keyword evidence="3" id="KW-1185">Reference proteome</keyword>
<feature type="compositionally biased region" description="Pro residues" evidence="1">
    <location>
        <begin position="232"/>
        <end position="242"/>
    </location>
</feature>
<sequence length="257" mass="28605">MYVTVTMPSLDQEMHSTIRAAVRDAGALLPDHLVRAIAHAVVQVALRKQADITGAIARLIPTTAADEDPDLPGLTRAHIAALQAAGLTDHPPMTGSPFATARDKGLWARHHIMEAQYDWLLARQSYRCALCPATQARKDRPWLAVDHDHDCCPSARSCGKCVRGLVCSRCNSRLATLWPTRSPFHRVKPGSLASLERSRTKFDRETPGWVTRAERYIRRGHVIWPAELIPASPTPISPPRKPQPLVRRGRNRLRVVK</sequence>
<dbReference type="InterPro" id="IPR038563">
    <property type="entry name" value="Endonuclease_7_sf"/>
</dbReference>
<evidence type="ECO:0000313" key="3">
    <source>
        <dbReference type="Proteomes" id="UP000502508"/>
    </source>
</evidence>
<protein>
    <submittedName>
        <fullName evidence="2">Uncharacterized protein</fullName>
    </submittedName>
</protein>
<dbReference type="InterPro" id="IPR004211">
    <property type="entry name" value="Endonuclease_7"/>
</dbReference>
<proteinExistence type="predicted"/>
<dbReference type="Pfam" id="PF02945">
    <property type="entry name" value="Endonuclease_7"/>
    <property type="match status" value="1"/>
</dbReference>
<reference evidence="2 3" key="1">
    <citation type="submission" date="2020-03" db="EMBL/GenBank/DDBJ databases">
        <title>Whole genome shotgun sequence of Phytohabitans flavus NBRC 107702.</title>
        <authorList>
            <person name="Komaki H."/>
            <person name="Tamura T."/>
        </authorList>
    </citation>
    <scope>NUCLEOTIDE SEQUENCE [LARGE SCALE GENOMIC DNA]</scope>
    <source>
        <strain evidence="2 3">NBRC 107702</strain>
    </source>
</reference>
<dbReference type="KEGG" id="pfla:Pflav_000890"/>
<gene>
    <name evidence="2" type="ORF">Pflav_000890</name>
</gene>
<accession>A0A6F8XIP9</accession>
<organism evidence="2 3">
    <name type="scientific">Phytohabitans flavus</name>
    <dbReference type="NCBI Taxonomy" id="1076124"/>
    <lineage>
        <taxon>Bacteria</taxon>
        <taxon>Bacillati</taxon>
        <taxon>Actinomycetota</taxon>
        <taxon>Actinomycetes</taxon>
        <taxon>Micromonosporales</taxon>
        <taxon>Micromonosporaceae</taxon>
    </lineage>
</organism>
<dbReference type="AlphaFoldDB" id="A0A6F8XIP9"/>
<dbReference type="EMBL" id="AP022870">
    <property type="protein sequence ID" value="BCB73679.1"/>
    <property type="molecule type" value="Genomic_DNA"/>
</dbReference>
<name>A0A6F8XIP9_9ACTN</name>
<dbReference type="InterPro" id="IPR044925">
    <property type="entry name" value="His-Me_finger_sf"/>
</dbReference>
<dbReference type="Proteomes" id="UP000502508">
    <property type="component" value="Chromosome"/>
</dbReference>